<keyword evidence="1" id="KW-0805">Transcription regulation</keyword>
<dbReference type="InterPro" id="IPR018060">
    <property type="entry name" value="HTH_AraC"/>
</dbReference>
<evidence type="ECO:0000256" key="3">
    <source>
        <dbReference type="ARBA" id="ARBA00023163"/>
    </source>
</evidence>
<dbReference type="PANTHER" id="PTHR46796:SF6">
    <property type="entry name" value="ARAC SUBFAMILY"/>
    <property type="match status" value="1"/>
</dbReference>
<dbReference type="InterPro" id="IPR018062">
    <property type="entry name" value="HTH_AraC-typ_CS"/>
</dbReference>
<proteinExistence type="predicted"/>
<dbReference type="InterPro" id="IPR035418">
    <property type="entry name" value="AraC-bd_2"/>
</dbReference>
<evidence type="ECO:0000313" key="5">
    <source>
        <dbReference type="EMBL" id="MFB0833652.1"/>
    </source>
</evidence>
<dbReference type="Gene3D" id="1.10.10.60">
    <property type="entry name" value="Homeodomain-like"/>
    <property type="match status" value="1"/>
</dbReference>
<feature type="domain" description="HTH araC/xylS-type" evidence="4">
    <location>
        <begin position="206"/>
        <end position="307"/>
    </location>
</feature>
<dbReference type="PANTHER" id="PTHR46796">
    <property type="entry name" value="HTH-TYPE TRANSCRIPTIONAL ACTIVATOR RHAS-RELATED"/>
    <property type="match status" value="1"/>
</dbReference>
<dbReference type="SMART" id="SM00342">
    <property type="entry name" value="HTH_ARAC"/>
    <property type="match status" value="1"/>
</dbReference>
<keyword evidence="3" id="KW-0804">Transcription</keyword>
<dbReference type="InterPro" id="IPR050204">
    <property type="entry name" value="AraC_XylS_family_regulators"/>
</dbReference>
<evidence type="ECO:0000259" key="4">
    <source>
        <dbReference type="PROSITE" id="PS01124"/>
    </source>
</evidence>
<dbReference type="SUPFAM" id="SSF46689">
    <property type="entry name" value="Homeodomain-like"/>
    <property type="match status" value="1"/>
</dbReference>
<dbReference type="RefSeq" id="WP_373970817.1">
    <property type="nucleotide sequence ID" value="NZ_JBHDLJ010000002.1"/>
</dbReference>
<dbReference type="Pfam" id="PF14525">
    <property type="entry name" value="AraC_binding_2"/>
    <property type="match status" value="1"/>
</dbReference>
<accession>A0ABV4UJC1</accession>
<reference evidence="5 6" key="1">
    <citation type="submission" date="2024-09" db="EMBL/GenBank/DDBJ databases">
        <authorList>
            <person name="Salinas-Garcia M.A."/>
            <person name="Prieme A."/>
        </authorList>
    </citation>
    <scope>NUCLEOTIDE SEQUENCE [LARGE SCALE GENOMIC DNA]</scope>
    <source>
        <strain evidence="5 6">DSM 21081</strain>
    </source>
</reference>
<gene>
    <name evidence="5" type="ORF">ACETWP_03545</name>
</gene>
<evidence type="ECO:0000313" key="6">
    <source>
        <dbReference type="Proteomes" id="UP001575652"/>
    </source>
</evidence>
<evidence type="ECO:0000256" key="2">
    <source>
        <dbReference type="ARBA" id="ARBA00023125"/>
    </source>
</evidence>
<dbReference type="EMBL" id="JBHDLJ010000002">
    <property type="protein sequence ID" value="MFB0833652.1"/>
    <property type="molecule type" value="Genomic_DNA"/>
</dbReference>
<dbReference type="PROSITE" id="PS01124">
    <property type="entry name" value="HTH_ARAC_FAMILY_2"/>
    <property type="match status" value="1"/>
</dbReference>
<comment type="caution">
    <text evidence="5">The sequence shown here is derived from an EMBL/GenBank/DDBJ whole genome shotgun (WGS) entry which is preliminary data.</text>
</comment>
<dbReference type="Proteomes" id="UP001575652">
    <property type="component" value="Unassembled WGS sequence"/>
</dbReference>
<evidence type="ECO:0000256" key="1">
    <source>
        <dbReference type="ARBA" id="ARBA00023015"/>
    </source>
</evidence>
<dbReference type="PROSITE" id="PS00041">
    <property type="entry name" value="HTH_ARAC_FAMILY_1"/>
    <property type="match status" value="1"/>
</dbReference>
<organism evidence="5 6">
    <name type="scientific">Arthrobacter halodurans</name>
    <dbReference type="NCBI Taxonomy" id="516699"/>
    <lineage>
        <taxon>Bacteria</taxon>
        <taxon>Bacillati</taxon>
        <taxon>Actinomycetota</taxon>
        <taxon>Actinomycetes</taxon>
        <taxon>Micrococcales</taxon>
        <taxon>Micrococcaceae</taxon>
        <taxon>Arthrobacter</taxon>
    </lineage>
</organism>
<protein>
    <submittedName>
        <fullName evidence="5">AraC family transcriptional regulator</fullName>
    </submittedName>
</protein>
<dbReference type="InterPro" id="IPR009057">
    <property type="entry name" value="Homeodomain-like_sf"/>
</dbReference>
<keyword evidence="2" id="KW-0238">DNA-binding</keyword>
<keyword evidence="6" id="KW-1185">Reference proteome</keyword>
<sequence>MVDLDVTDILDWQDATSTAFVPLRCTTLTPGFTAHLESVPLCAGVSLAHITSGPLRVERTVQQARQSDDDDLLVSLQLKSTGDVHQHGRTARLVPGTAALYETNRPYLLDQPQPGQDLIVLRVPRNRLGLKDAIVTDLCGRTMDGSVPGMAAFTGYVFGVVAGRSQLSGQARQALGQISTDLLALALRSFAELRGTGWDNDQTLLEAAKAYIRSNLGDPNLGVEGVARATNVSARKIHSLFASTGQTPAAYARRLRMERAASLLADRSQTQQTVQSVASACGFRDTSTFTRAFRRAHQCSPTEWLLMETPTDGQSREGHGRE</sequence>
<dbReference type="Pfam" id="PF12833">
    <property type="entry name" value="HTH_18"/>
    <property type="match status" value="1"/>
</dbReference>
<name>A0ABV4UJC1_9MICC</name>